<accession>A0A2S6FV40</accession>
<dbReference type="Proteomes" id="UP000239863">
    <property type="component" value="Unassembled WGS sequence"/>
</dbReference>
<gene>
    <name evidence="2" type="ORF">BD821_12033</name>
</gene>
<evidence type="ECO:0000313" key="2">
    <source>
        <dbReference type="EMBL" id="PPK45285.1"/>
    </source>
</evidence>
<dbReference type="RefSeq" id="WP_242971503.1">
    <property type="nucleotide sequence ID" value="NZ_PTIS01000020.1"/>
</dbReference>
<evidence type="ECO:0000259" key="1">
    <source>
        <dbReference type="SMART" id="SM01321"/>
    </source>
</evidence>
<sequence>MPEPKRVWVPDSSYHITTRGNRKSDIFKDSADYSMYLLLIKDCLNYYEEFSYEIICYCLMTNHVHLIVKTNEKEASTFMRRLNSMYAKYFNKKYDYRGHLYQDRYFSNLIQTKVKLLEISRYIHLNPVRANMVRLPEDYNYSSYSMYIGTKEERLINSDDVLSNNILLNDSKFFDEGKDDEVIQDVEDVEDIEATKGVGSHRSIGNDRGGGSIGSIGSGRNVKYRMEYKAFVEKALRR</sequence>
<reference evidence="2 3" key="1">
    <citation type="submission" date="2018-02" db="EMBL/GenBank/DDBJ databases">
        <title>Genomic Encyclopedia of Archaeal and Bacterial Type Strains, Phase II (KMG-II): from individual species to whole genera.</title>
        <authorList>
            <person name="Goeker M."/>
        </authorList>
    </citation>
    <scope>NUCLEOTIDE SEQUENCE [LARGE SCALE GENOMIC DNA]</scope>
    <source>
        <strain evidence="2 3">DSM 15099</strain>
    </source>
</reference>
<dbReference type="SUPFAM" id="SSF143422">
    <property type="entry name" value="Transposase IS200-like"/>
    <property type="match status" value="1"/>
</dbReference>
<comment type="caution">
    <text evidence="2">The sequence shown here is derived from an EMBL/GenBank/DDBJ whole genome shotgun (WGS) entry which is preliminary data.</text>
</comment>
<dbReference type="InterPro" id="IPR036515">
    <property type="entry name" value="Transposase_17_sf"/>
</dbReference>
<dbReference type="GO" id="GO:0003677">
    <property type="term" value="F:DNA binding"/>
    <property type="evidence" value="ECO:0007669"/>
    <property type="project" value="InterPro"/>
</dbReference>
<proteinExistence type="predicted"/>
<dbReference type="GO" id="GO:0004803">
    <property type="term" value="F:transposase activity"/>
    <property type="evidence" value="ECO:0007669"/>
    <property type="project" value="InterPro"/>
</dbReference>
<dbReference type="SMART" id="SM01321">
    <property type="entry name" value="Y1_Tnp"/>
    <property type="match status" value="1"/>
</dbReference>
<organism evidence="2 3">
    <name type="scientific">Clostridium algidicarnis DSM 15099</name>
    <dbReference type="NCBI Taxonomy" id="1121295"/>
    <lineage>
        <taxon>Bacteria</taxon>
        <taxon>Bacillati</taxon>
        <taxon>Bacillota</taxon>
        <taxon>Clostridia</taxon>
        <taxon>Eubacteriales</taxon>
        <taxon>Clostridiaceae</taxon>
        <taxon>Clostridium</taxon>
    </lineage>
</organism>
<dbReference type="GO" id="GO:0006313">
    <property type="term" value="P:DNA transposition"/>
    <property type="evidence" value="ECO:0007669"/>
    <property type="project" value="InterPro"/>
</dbReference>
<dbReference type="Pfam" id="PF01797">
    <property type="entry name" value="Y1_Tnp"/>
    <property type="match status" value="1"/>
</dbReference>
<protein>
    <submittedName>
        <fullName evidence="2">REP element-mobilizing transposase RayT</fullName>
    </submittedName>
</protein>
<name>A0A2S6FV40_9CLOT</name>
<evidence type="ECO:0000313" key="3">
    <source>
        <dbReference type="Proteomes" id="UP000239863"/>
    </source>
</evidence>
<dbReference type="PANTHER" id="PTHR34322:SF2">
    <property type="entry name" value="TRANSPOSASE IS200-LIKE DOMAIN-CONTAINING PROTEIN"/>
    <property type="match status" value="1"/>
</dbReference>
<dbReference type="Gene3D" id="3.30.70.1290">
    <property type="entry name" value="Transposase IS200-like"/>
    <property type="match status" value="1"/>
</dbReference>
<dbReference type="EMBL" id="PTIS01000020">
    <property type="protein sequence ID" value="PPK45285.1"/>
    <property type="molecule type" value="Genomic_DNA"/>
</dbReference>
<feature type="domain" description="Transposase IS200-like" evidence="1">
    <location>
        <begin position="9"/>
        <end position="126"/>
    </location>
</feature>
<dbReference type="NCBIfam" id="NF047646">
    <property type="entry name" value="REP_Tyr_transpos"/>
    <property type="match status" value="1"/>
</dbReference>
<dbReference type="PANTHER" id="PTHR34322">
    <property type="entry name" value="TRANSPOSASE, Y1_TNP DOMAIN-CONTAINING"/>
    <property type="match status" value="1"/>
</dbReference>
<dbReference type="AlphaFoldDB" id="A0A2S6FV40"/>
<dbReference type="InterPro" id="IPR002686">
    <property type="entry name" value="Transposase_17"/>
</dbReference>